<feature type="signal peptide" evidence="1">
    <location>
        <begin position="1"/>
        <end position="21"/>
    </location>
</feature>
<reference evidence="3" key="1">
    <citation type="journal article" date="2019" name="Int. J. Syst. Evol. Microbiol.">
        <title>Halobacteriovorax valvorus sp. nov., a novel prokaryotic predator isolated from coastal seawater of China.</title>
        <authorList>
            <person name="Chen M.-X."/>
        </authorList>
    </citation>
    <scope>NUCLEOTIDE SEQUENCE [LARGE SCALE GENOMIC DNA]</scope>
    <source>
        <strain evidence="3">BL9</strain>
    </source>
</reference>
<proteinExistence type="predicted"/>
<comment type="caution">
    <text evidence="2">The sequence shown here is derived from an EMBL/GenBank/DDBJ whole genome shotgun (WGS) entry which is preliminary data.</text>
</comment>
<evidence type="ECO:0000313" key="3">
    <source>
        <dbReference type="Proteomes" id="UP000443582"/>
    </source>
</evidence>
<dbReference type="Proteomes" id="UP000443582">
    <property type="component" value="Unassembled WGS sequence"/>
</dbReference>
<dbReference type="EMBL" id="QDKL01000004">
    <property type="protein sequence ID" value="RZF20385.1"/>
    <property type="molecule type" value="Genomic_DNA"/>
</dbReference>
<evidence type="ECO:0000313" key="2">
    <source>
        <dbReference type="EMBL" id="RZF20385.1"/>
    </source>
</evidence>
<accession>A0ABY0ICM6</accession>
<keyword evidence="3" id="KW-1185">Reference proteome</keyword>
<name>A0ABY0ICM6_9BACT</name>
<keyword evidence="1" id="KW-0732">Signal</keyword>
<organism evidence="2 3">
    <name type="scientific">Halobacteriovorax vibrionivorans</name>
    <dbReference type="NCBI Taxonomy" id="2152716"/>
    <lineage>
        <taxon>Bacteria</taxon>
        <taxon>Pseudomonadati</taxon>
        <taxon>Bdellovibrionota</taxon>
        <taxon>Bacteriovoracia</taxon>
        <taxon>Bacteriovoracales</taxon>
        <taxon>Halobacteriovoraceae</taxon>
        <taxon>Halobacteriovorax</taxon>
    </lineage>
</organism>
<feature type="chain" id="PRO_5046485178" evidence="1">
    <location>
        <begin position="22"/>
        <end position="233"/>
    </location>
</feature>
<gene>
    <name evidence="2" type="ORF">DAY19_14580</name>
</gene>
<evidence type="ECO:0000256" key="1">
    <source>
        <dbReference type="SAM" id="SignalP"/>
    </source>
</evidence>
<sequence length="233" mass="26273">MNKIKMTSLALLLVSSTTATAGITDFFSTKDKVIKGSAQHFYDDSRSDALTEFVQDIHSEYGLFIARFKEHSETYIGAHNKDKMKRFGTDVTAYSDLTFSKHGDSYRLYYTTYATGRPVIIKLDKTHNDQIDGLFEDMTKKADHVKIEGTRSFSRGGISLTAKNLKDVKSITLSCKEEIHSDNSGGNRCLTKTGGIDFGNKETKVEIKGARRNTEVPKKNLKTWAQDYWNNKI</sequence>
<dbReference type="RefSeq" id="WP_115363808.1">
    <property type="nucleotide sequence ID" value="NZ_QDKL01000004.1"/>
</dbReference>
<protein>
    <submittedName>
        <fullName evidence="2">Uncharacterized protein</fullName>
    </submittedName>
</protein>